<comment type="caution">
    <text evidence="1">The sequence shown here is derived from an EMBL/GenBank/DDBJ whole genome shotgun (WGS) entry which is preliminary data.</text>
</comment>
<protein>
    <submittedName>
        <fullName evidence="1">Uncharacterized protein</fullName>
    </submittedName>
</protein>
<reference evidence="1 2" key="1">
    <citation type="journal article" date="2019" name="PLoS ONE">
        <title>Comparative genome analysis indicates high evolutionary potential of pathogenicity genes in Colletotrichum tanaceti.</title>
        <authorList>
            <person name="Lelwala R.V."/>
            <person name="Korhonen P.K."/>
            <person name="Young N.D."/>
            <person name="Scott J.B."/>
            <person name="Ades P.A."/>
            <person name="Gasser R.B."/>
            <person name="Taylor P.W.J."/>
        </authorList>
    </citation>
    <scope>NUCLEOTIDE SEQUENCE [LARGE SCALE GENOMIC DNA]</scope>
    <source>
        <strain evidence="1">BRIP57314</strain>
    </source>
</reference>
<dbReference type="Proteomes" id="UP000310108">
    <property type="component" value="Unassembled WGS sequence"/>
</dbReference>
<keyword evidence="2" id="KW-1185">Reference proteome</keyword>
<dbReference type="AlphaFoldDB" id="A0A4U6XU80"/>
<accession>A0A4U6XU80</accession>
<proteinExistence type="predicted"/>
<organism evidence="1 2">
    <name type="scientific">Colletotrichum tanaceti</name>
    <dbReference type="NCBI Taxonomy" id="1306861"/>
    <lineage>
        <taxon>Eukaryota</taxon>
        <taxon>Fungi</taxon>
        <taxon>Dikarya</taxon>
        <taxon>Ascomycota</taxon>
        <taxon>Pezizomycotina</taxon>
        <taxon>Sordariomycetes</taxon>
        <taxon>Hypocreomycetidae</taxon>
        <taxon>Glomerellales</taxon>
        <taxon>Glomerellaceae</taxon>
        <taxon>Colletotrichum</taxon>
        <taxon>Colletotrichum destructivum species complex</taxon>
    </lineage>
</organism>
<evidence type="ECO:0000313" key="1">
    <source>
        <dbReference type="EMBL" id="TKW59461.1"/>
    </source>
</evidence>
<dbReference type="EMBL" id="PJEX01000009">
    <property type="protein sequence ID" value="TKW59461.1"/>
    <property type="molecule type" value="Genomic_DNA"/>
</dbReference>
<name>A0A4U6XU80_9PEZI</name>
<gene>
    <name evidence="1" type="ORF">CTA1_11496</name>
</gene>
<sequence>MIYSLMPALASLTEPVASTLSCLNDVILGVERVGNMSESLARDPRCYPLSVHRLPAWKRFLGLYGDNQMEEREADECWRWTLWADEREQNQ</sequence>
<evidence type="ECO:0000313" key="2">
    <source>
        <dbReference type="Proteomes" id="UP000310108"/>
    </source>
</evidence>